<accession>A0AAD4BQ55</accession>
<feature type="compositionally biased region" description="Polar residues" evidence="1">
    <location>
        <begin position="173"/>
        <end position="182"/>
    </location>
</feature>
<protein>
    <submittedName>
        <fullName evidence="2">Uncharacterized protein</fullName>
    </submittedName>
</protein>
<name>A0AAD4BQ55_BOLED</name>
<dbReference type="AlphaFoldDB" id="A0AAD4BQ55"/>
<evidence type="ECO:0000313" key="3">
    <source>
        <dbReference type="Proteomes" id="UP001194468"/>
    </source>
</evidence>
<organism evidence="2 3">
    <name type="scientific">Boletus edulis BED1</name>
    <dbReference type="NCBI Taxonomy" id="1328754"/>
    <lineage>
        <taxon>Eukaryota</taxon>
        <taxon>Fungi</taxon>
        <taxon>Dikarya</taxon>
        <taxon>Basidiomycota</taxon>
        <taxon>Agaricomycotina</taxon>
        <taxon>Agaricomycetes</taxon>
        <taxon>Agaricomycetidae</taxon>
        <taxon>Boletales</taxon>
        <taxon>Boletineae</taxon>
        <taxon>Boletaceae</taxon>
        <taxon>Boletoideae</taxon>
        <taxon>Boletus</taxon>
    </lineage>
</organism>
<keyword evidence="3" id="KW-1185">Reference proteome</keyword>
<sequence>MICKKGHVRCPMATSKPFVTVVCSVATKRYAPSTKDVSRDSSLPLVVPKAEPRVSLAYPISPANPIFLSLIRHSFTHRRRHRQSTFGIHRTVYRGLRYTDVHISLFPLFCLTYIRSSTFCSHVGAAKCFRPCRRFPPRRFAPSKPFVVCSLSTKRYAPSRRVSVQKWPVSPKQRLSSRNGSLPSVAPKAEPRPRLGCTACSRNHQYPVLADVDLGG</sequence>
<comment type="caution">
    <text evidence="2">The sequence shown here is derived from an EMBL/GenBank/DDBJ whole genome shotgun (WGS) entry which is preliminary data.</text>
</comment>
<evidence type="ECO:0000256" key="1">
    <source>
        <dbReference type="SAM" id="MobiDB-lite"/>
    </source>
</evidence>
<reference evidence="2" key="2">
    <citation type="journal article" date="2020" name="Nat. Commun.">
        <title>Large-scale genome sequencing of mycorrhizal fungi provides insights into the early evolution of symbiotic traits.</title>
        <authorList>
            <person name="Miyauchi S."/>
            <person name="Kiss E."/>
            <person name="Kuo A."/>
            <person name="Drula E."/>
            <person name="Kohler A."/>
            <person name="Sanchez-Garcia M."/>
            <person name="Morin E."/>
            <person name="Andreopoulos B."/>
            <person name="Barry K.W."/>
            <person name="Bonito G."/>
            <person name="Buee M."/>
            <person name="Carver A."/>
            <person name="Chen C."/>
            <person name="Cichocki N."/>
            <person name="Clum A."/>
            <person name="Culley D."/>
            <person name="Crous P.W."/>
            <person name="Fauchery L."/>
            <person name="Girlanda M."/>
            <person name="Hayes R.D."/>
            <person name="Keri Z."/>
            <person name="LaButti K."/>
            <person name="Lipzen A."/>
            <person name="Lombard V."/>
            <person name="Magnuson J."/>
            <person name="Maillard F."/>
            <person name="Murat C."/>
            <person name="Nolan M."/>
            <person name="Ohm R.A."/>
            <person name="Pangilinan J."/>
            <person name="Pereira M.F."/>
            <person name="Perotto S."/>
            <person name="Peter M."/>
            <person name="Pfister S."/>
            <person name="Riley R."/>
            <person name="Sitrit Y."/>
            <person name="Stielow J.B."/>
            <person name="Szollosi G."/>
            <person name="Zifcakova L."/>
            <person name="Stursova M."/>
            <person name="Spatafora J.W."/>
            <person name="Tedersoo L."/>
            <person name="Vaario L.M."/>
            <person name="Yamada A."/>
            <person name="Yan M."/>
            <person name="Wang P."/>
            <person name="Xu J."/>
            <person name="Bruns T."/>
            <person name="Baldrian P."/>
            <person name="Vilgalys R."/>
            <person name="Dunand C."/>
            <person name="Henrissat B."/>
            <person name="Grigoriev I.V."/>
            <person name="Hibbett D."/>
            <person name="Nagy L.G."/>
            <person name="Martin F.M."/>
        </authorList>
    </citation>
    <scope>NUCLEOTIDE SEQUENCE</scope>
    <source>
        <strain evidence="2">BED1</strain>
    </source>
</reference>
<evidence type="ECO:0000313" key="2">
    <source>
        <dbReference type="EMBL" id="KAF8436778.1"/>
    </source>
</evidence>
<gene>
    <name evidence="2" type="ORF">L210DRAFT_2432243</name>
</gene>
<feature type="region of interest" description="Disordered" evidence="1">
    <location>
        <begin position="168"/>
        <end position="192"/>
    </location>
</feature>
<dbReference type="EMBL" id="WHUW01000020">
    <property type="protein sequence ID" value="KAF8436778.1"/>
    <property type="molecule type" value="Genomic_DNA"/>
</dbReference>
<proteinExistence type="predicted"/>
<reference evidence="2" key="1">
    <citation type="submission" date="2019-10" db="EMBL/GenBank/DDBJ databases">
        <authorList>
            <consortium name="DOE Joint Genome Institute"/>
            <person name="Kuo A."/>
            <person name="Miyauchi S."/>
            <person name="Kiss E."/>
            <person name="Drula E."/>
            <person name="Kohler A."/>
            <person name="Sanchez-Garcia M."/>
            <person name="Andreopoulos B."/>
            <person name="Barry K.W."/>
            <person name="Bonito G."/>
            <person name="Buee M."/>
            <person name="Carver A."/>
            <person name="Chen C."/>
            <person name="Cichocki N."/>
            <person name="Clum A."/>
            <person name="Culley D."/>
            <person name="Crous P.W."/>
            <person name="Fauchery L."/>
            <person name="Girlanda M."/>
            <person name="Hayes R."/>
            <person name="Keri Z."/>
            <person name="LaButti K."/>
            <person name="Lipzen A."/>
            <person name="Lombard V."/>
            <person name="Magnuson J."/>
            <person name="Maillard F."/>
            <person name="Morin E."/>
            <person name="Murat C."/>
            <person name="Nolan M."/>
            <person name="Ohm R."/>
            <person name="Pangilinan J."/>
            <person name="Pereira M."/>
            <person name="Perotto S."/>
            <person name="Peter M."/>
            <person name="Riley R."/>
            <person name="Sitrit Y."/>
            <person name="Stielow B."/>
            <person name="Szollosi G."/>
            <person name="Zifcakova L."/>
            <person name="Stursova M."/>
            <person name="Spatafora J.W."/>
            <person name="Tedersoo L."/>
            <person name="Vaario L.-M."/>
            <person name="Yamada A."/>
            <person name="Yan M."/>
            <person name="Wang P."/>
            <person name="Xu J."/>
            <person name="Bruns T."/>
            <person name="Baldrian P."/>
            <person name="Vilgalys R."/>
            <person name="Henrissat B."/>
            <person name="Grigoriev I.V."/>
            <person name="Hibbett D."/>
            <person name="Nagy L.G."/>
            <person name="Martin F.M."/>
        </authorList>
    </citation>
    <scope>NUCLEOTIDE SEQUENCE</scope>
    <source>
        <strain evidence="2">BED1</strain>
    </source>
</reference>
<dbReference type="Proteomes" id="UP001194468">
    <property type="component" value="Unassembled WGS sequence"/>
</dbReference>